<evidence type="ECO:0000256" key="5">
    <source>
        <dbReference type="ARBA" id="ARBA00022840"/>
    </source>
</evidence>
<dbReference type="NCBIfam" id="TIGR01727">
    <property type="entry name" value="oligo_HPY"/>
    <property type="match status" value="1"/>
</dbReference>
<dbReference type="InterPro" id="IPR013563">
    <property type="entry name" value="Oligopep_ABC_C"/>
</dbReference>
<dbReference type="InterPro" id="IPR003593">
    <property type="entry name" value="AAA+_ATPase"/>
</dbReference>
<keyword evidence="4" id="KW-0547">Nucleotide-binding</keyword>
<dbReference type="PROSITE" id="PS00211">
    <property type="entry name" value="ABC_TRANSPORTER_1"/>
    <property type="match status" value="1"/>
</dbReference>
<dbReference type="Pfam" id="PF00005">
    <property type="entry name" value="ABC_tran"/>
    <property type="match status" value="1"/>
</dbReference>
<evidence type="ECO:0000256" key="1">
    <source>
        <dbReference type="ARBA" id="ARBA00004417"/>
    </source>
</evidence>
<feature type="domain" description="ABC transporter" evidence="6">
    <location>
        <begin position="5"/>
        <end position="251"/>
    </location>
</feature>
<dbReference type="CDD" id="cd03257">
    <property type="entry name" value="ABC_NikE_OppD_transporters"/>
    <property type="match status" value="1"/>
</dbReference>
<dbReference type="InterPro" id="IPR027417">
    <property type="entry name" value="P-loop_NTPase"/>
</dbReference>
<comment type="subcellular location">
    <subcellularLocation>
        <location evidence="1">Cell inner membrane</location>
        <topology evidence="1">Peripheral membrane protein</topology>
    </subcellularLocation>
</comment>
<keyword evidence="5 7" id="KW-0067">ATP-binding</keyword>
<dbReference type="InterPro" id="IPR017871">
    <property type="entry name" value="ABC_transporter-like_CS"/>
</dbReference>
<evidence type="ECO:0000256" key="3">
    <source>
        <dbReference type="ARBA" id="ARBA00022448"/>
    </source>
</evidence>
<keyword evidence="3" id="KW-0813">Transport</keyword>
<dbReference type="PROSITE" id="PS50893">
    <property type="entry name" value="ABC_TRANSPORTER_2"/>
    <property type="match status" value="1"/>
</dbReference>
<proteinExistence type="inferred from homology"/>
<dbReference type="FunFam" id="3.40.50.300:FF:000016">
    <property type="entry name" value="Oligopeptide ABC transporter ATP-binding component"/>
    <property type="match status" value="1"/>
</dbReference>
<dbReference type="RefSeq" id="WP_154447562.1">
    <property type="nucleotide sequence ID" value="NZ_WIND01000013.1"/>
</dbReference>
<dbReference type="GO" id="GO:0015833">
    <property type="term" value="P:peptide transport"/>
    <property type="evidence" value="ECO:0007669"/>
    <property type="project" value="InterPro"/>
</dbReference>
<keyword evidence="8" id="KW-1185">Reference proteome</keyword>
<name>A0A6L5Z2W1_9RHOB</name>
<accession>A0A6L5Z2W1</accession>
<dbReference type="InterPro" id="IPR003439">
    <property type="entry name" value="ABC_transporter-like_ATP-bd"/>
</dbReference>
<dbReference type="InterPro" id="IPR050319">
    <property type="entry name" value="ABC_transp_ATP-bind"/>
</dbReference>
<comment type="similarity">
    <text evidence="2">Belongs to the ABC transporter superfamily.</text>
</comment>
<organism evidence="7 8">
    <name type="scientific">Halovulum marinum</name>
    <dbReference type="NCBI Taxonomy" id="2662447"/>
    <lineage>
        <taxon>Bacteria</taxon>
        <taxon>Pseudomonadati</taxon>
        <taxon>Pseudomonadota</taxon>
        <taxon>Alphaproteobacteria</taxon>
        <taxon>Rhodobacterales</taxon>
        <taxon>Paracoccaceae</taxon>
        <taxon>Halovulum</taxon>
    </lineage>
</organism>
<comment type="caution">
    <text evidence="7">The sequence shown here is derived from an EMBL/GenBank/DDBJ whole genome shotgun (WGS) entry which is preliminary data.</text>
</comment>
<dbReference type="SUPFAM" id="SSF52540">
    <property type="entry name" value="P-loop containing nucleoside triphosphate hydrolases"/>
    <property type="match status" value="1"/>
</dbReference>
<evidence type="ECO:0000259" key="6">
    <source>
        <dbReference type="PROSITE" id="PS50893"/>
    </source>
</evidence>
<evidence type="ECO:0000313" key="8">
    <source>
        <dbReference type="Proteomes" id="UP000474957"/>
    </source>
</evidence>
<dbReference type="PANTHER" id="PTHR43776:SF7">
    <property type="entry name" value="D,D-DIPEPTIDE TRANSPORT ATP-BINDING PROTEIN DDPF-RELATED"/>
    <property type="match status" value="1"/>
</dbReference>
<dbReference type="AlphaFoldDB" id="A0A6L5Z2W1"/>
<dbReference type="SMART" id="SM00382">
    <property type="entry name" value="AAA"/>
    <property type="match status" value="1"/>
</dbReference>
<reference evidence="7 8" key="1">
    <citation type="submission" date="2019-10" db="EMBL/GenBank/DDBJ databases">
        <title>Cognatihalovulum marinum gen. nov. sp. nov., a new member of the family Rhodobacteraceae isolated from deep seawater of the Northwest Indian Ocean.</title>
        <authorList>
            <person name="Ruan C."/>
            <person name="Wang J."/>
            <person name="Zheng X."/>
            <person name="Song L."/>
            <person name="Zhu Y."/>
            <person name="Huang Y."/>
            <person name="Lu Z."/>
            <person name="Du W."/>
            <person name="Huang L."/>
            <person name="Dai X."/>
        </authorList>
    </citation>
    <scope>NUCLEOTIDE SEQUENCE [LARGE SCALE GENOMIC DNA]</scope>
    <source>
        <strain evidence="7 8">2CG4</strain>
    </source>
</reference>
<evidence type="ECO:0000256" key="2">
    <source>
        <dbReference type="ARBA" id="ARBA00005417"/>
    </source>
</evidence>
<dbReference type="PANTHER" id="PTHR43776">
    <property type="entry name" value="TRANSPORT ATP-BINDING PROTEIN"/>
    <property type="match status" value="1"/>
</dbReference>
<evidence type="ECO:0000256" key="4">
    <source>
        <dbReference type="ARBA" id="ARBA00022741"/>
    </source>
</evidence>
<dbReference type="GO" id="GO:0016887">
    <property type="term" value="F:ATP hydrolysis activity"/>
    <property type="evidence" value="ECO:0007669"/>
    <property type="project" value="InterPro"/>
</dbReference>
<gene>
    <name evidence="7" type="ORF">GE300_15140</name>
</gene>
<dbReference type="GO" id="GO:0005886">
    <property type="term" value="C:plasma membrane"/>
    <property type="evidence" value="ECO:0007669"/>
    <property type="project" value="UniProtKB-SubCell"/>
</dbReference>
<sequence length="321" mass="34738">MTALLQLSGVSKTFRVGAAGRQTDLRAVRDVSLDVHPGETLAVVGESGCGKTTLGRVMLRLTPPSAGTLRFDGVDITNIDAKARRELARDMQIVFQDPYSALNPRMKVADIIAEPLVNLGMSRAQVRERVARVMETVRLPIAFADRYPHAFSGGQRQRIGIARALAVEPRLIVCDEAVSALDVSVQAQILTLLKQIRADTGVALVFISHNLGVVRFLAHRVAVMYLGSVVEVADSEALFTAPRHPYTAALLDAIPEPDLSMRGKRRVIEGDIPSPLDPPPGCAFHRRCPLAGDICRKEPPPLEAKAAGHEAACHFAETELP</sequence>
<evidence type="ECO:0000313" key="7">
    <source>
        <dbReference type="EMBL" id="MSU90931.1"/>
    </source>
</evidence>
<dbReference type="GO" id="GO:0055085">
    <property type="term" value="P:transmembrane transport"/>
    <property type="evidence" value="ECO:0007669"/>
    <property type="project" value="UniProtKB-ARBA"/>
</dbReference>
<dbReference type="GO" id="GO:0005524">
    <property type="term" value="F:ATP binding"/>
    <property type="evidence" value="ECO:0007669"/>
    <property type="project" value="UniProtKB-KW"/>
</dbReference>
<protein>
    <submittedName>
        <fullName evidence="7">ATP-binding cassette domain-containing protein</fullName>
    </submittedName>
</protein>
<dbReference type="Pfam" id="PF08352">
    <property type="entry name" value="oligo_HPY"/>
    <property type="match status" value="1"/>
</dbReference>
<dbReference type="EMBL" id="WIND01000013">
    <property type="protein sequence ID" value="MSU90931.1"/>
    <property type="molecule type" value="Genomic_DNA"/>
</dbReference>
<dbReference type="Gene3D" id="3.40.50.300">
    <property type="entry name" value="P-loop containing nucleotide triphosphate hydrolases"/>
    <property type="match status" value="1"/>
</dbReference>
<dbReference type="Proteomes" id="UP000474957">
    <property type="component" value="Unassembled WGS sequence"/>
</dbReference>